<evidence type="ECO:0000256" key="7">
    <source>
        <dbReference type="ARBA" id="ARBA00023235"/>
    </source>
</evidence>
<dbReference type="Proteomes" id="UP000075670">
    <property type="component" value="Unassembled WGS sequence"/>
</dbReference>
<evidence type="ECO:0000256" key="1">
    <source>
        <dbReference type="ARBA" id="ARBA00009922"/>
    </source>
</evidence>
<evidence type="ECO:0000256" key="5">
    <source>
        <dbReference type="ARBA" id="ARBA00022840"/>
    </source>
</evidence>
<comment type="catalytic activity">
    <reaction evidence="8">
        <text>Couples ATP hydrolysis with the unwinding of duplex DNA by translocating in the 3'-5' direction.</text>
        <dbReference type="EC" id="5.6.2.4"/>
    </reaction>
</comment>
<dbReference type="GO" id="GO:0003677">
    <property type="term" value="F:DNA binding"/>
    <property type="evidence" value="ECO:0007669"/>
    <property type="project" value="UniProtKB-KW"/>
</dbReference>
<keyword evidence="7" id="KW-0413">Isomerase</keyword>
<dbReference type="CDD" id="cd18807">
    <property type="entry name" value="SF1_C_UvrD"/>
    <property type="match status" value="1"/>
</dbReference>
<reference evidence="15 16" key="1">
    <citation type="submission" date="2016-02" db="EMBL/GenBank/DDBJ databases">
        <title>Genome sequence of Moorella mulderi DSM 14980.</title>
        <authorList>
            <person name="Poehlein A."/>
            <person name="Daniel R."/>
        </authorList>
    </citation>
    <scope>NUCLEOTIDE SEQUENCE [LARGE SCALE GENOMIC DNA]</scope>
    <source>
        <strain evidence="15 16">DSM 14980</strain>
    </source>
</reference>
<dbReference type="GO" id="GO:0005524">
    <property type="term" value="F:ATP binding"/>
    <property type="evidence" value="ECO:0007669"/>
    <property type="project" value="UniProtKB-UniRule"/>
</dbReference>
<feature type="compositionally biased region" description="Low complexity" evidence="12">
    <location>
        <begin position="463"/>
        <end position="472"/>
    </location>
</feature>
<keyword evidence="6" id="KW-0238">DNA-binding</keyword>
<dbReference type="CDD" id="cd17932">
    <property type="entry name" value="DEXQc_UvrD"/>
    <property type="match status" value="1"/>
</dbReference>
<evidence type="ECO:0000313" key="15">
    <source>
        <dbReference type="EMBL" id="KYH31505.1"/>
    </source>
</evidence>
<comment type="similarity">
    <text evidence="1">Belongs to the helicase family. UvrD subfamily.</text>
</comment>
<dbReference type="OrthoDB" id="9810135at2"/>
<accession>A0A151AV27</accession>
<evidence type="ECO:0000259" key="14">
    <source>
        <dbReference type="PROSITE" id="PS51217"/>
    </source>
</evidence>
<feature type="domain" description="UvrD-like helicase C-terminal" evidence="14">
    <location>
        <begin position="811"/>
        <end position="1101"/>
    </location>
</feature>
<evidence type="ECO:0000256" key="11">
    <source>
        <dbReference type="PROSITE-ProRule" id="PRU00560"/>
    </source>
</evidence>
<dbReference type="PANTHER" id="PTHR11070">
    <property type="entry name" value="UVRD / RECB / PCRA DNA HELICASE FAMILY MEMBER"/>
    <property type="match status" value="1"/>
</dbReference>
<dbReference type="PROSITE" id="PS51198">
    <property type="entry name" value="UVRD_HELICASE_ATP_BIND"/>
    <property type="match status" value="1"/>
</dbReference>
<dbReference type="GO" id="GO:0043138">
    <property type="term" value="F:3'-5' DNA helicase activity"/>
    <property type="evidence" value="ECO:0007669"/>
    <property type="project" value="UniProtKB-EC"/>
</dbReference>
<evidence type="ECO:0000256" key="3">
    <source>
        <dbReference type="ARBA" id="ARBA00022801"/>
    </source>
</evidence>
<evidence type="ECO:0000256" key="6">
    <source>
        <dbReference type="ARBA" id="ARBA00023125"/>
    </source>
</evidence>
<feature type="domain" description="UvrD-like helicase ATP-binding" evidence="13">
    <location>
        <begin position="523"/>
        <end position="810"/>
    </location>
</feature>
<dbReference type="Gene3D" id="3.20.20.140">
    <property type="entry name" value="Metal-dependent hydrolases"/>
    <property type="match status" value="1"/>
</dbReference>
<dbReference type="InterPro" id="IPR000212">
    <property type="entry name" value="DNA_helicase_UvrD/REP"/>
</dbReference>
<keyword evidence="5 11" id="KW-0067">ATP-binding</keyword>
<feature type="binding site" evidence="11">
    <location>
        <begin position="544"/>
        <end position="551"/>
    </location>
    <ligand>
        <name>ATP</name>
        <dbReference type="ChEBI" id="CHEBI:30616"/>
    </ligand>
</feature>
<feature type="region of interest" description="Disordered" evidence="12">
    <location>
        <begin position="1187"/>
        <end position="1207"/>
    </location>
</feature>
<dbReference type="InterPro" id="IPR014016">
    <property type="entry name" value="UvrD-like_ATP-bd"/>
</dbReference>
<feature type="region of interest" description="Disordered" evidence="12">
    <location>
        <begin position="443"/>
        <end position="509"/>
    </location>
</feature>
<dbReference type="Gene3D" id="3.40.50.300">
    <property type="entry name" value="P-loop containing nucleotide triphosphate hydrolases"/>
    <property type="match status" value="2"/>
</dbReference>
<organism evidence="15 16">
    <name type="scientific">Moorella mulderi DSM 14980</name>
    <dbReference type="NCBI Taxonomy" id="1122241"/>
    <lineage>
        <taxon>Bacteria</taxon>
        <taxon>Bacillati</taxon>
        <taxon>Bacillota</taxon>
        <taxon>Clostridia</taxon>
        <taxon>Neomoorellales</taxon>
        <taxon>Neomoorellaceae</taxon>
        <taxon>Neomoorella</taxon>
    </lineage>
</organism>
<evidence type="ECO:0000256" key="4">
    <source>
        <dbReference type="ARBA" id="ARBA00022806"/>
    </source>
</evidence>
<dbReference type="GO" id="GO:0016887">
    <property type="term" value="F:ATP hydrolysis activity"/>
    <property type="evidence" value="ECO:0007669"/>
    <property type="project" value="RHEA"/>
</dbReference>
<dbReference type="EMBL" id="LTBC01000010">
    <property type="protein sequence ID" value="KYH31505.1"/>
    <property type="molecule type" value="Genomic_DNA"/>
</dbReference>
<evidence type="ECO:0000259" key="13">
    <source>
        <dbReference type="PROSITE" id="PS51198"/>
    </source>
</evidence>
<keyword evidence="2 11" id="KW-0547">Nucleotide-binding</keyword>
<evidence type="ECO:0000256" key="2">
    <source>
        <dbReference type="ARBA" id="ARBA00022741"/>
    </source>
</evidence>
<dbReference type="EC" id="5.6.2.4" evidence="9"/>
<keyword evidence="3 11" id="KW-0378">Hydrolase</keyword>
<dbReference type="PANTHER" id="PTHR11070:SF2">
    <property type="entry name" value="ATP-DEPENDENT DNA HELICASE SRS2"/>
    <property type="match status" value="1"/>
</dbReference>
<dbReference type="SUPFAM" id="SSF52540">
    <property type="entry name" value="P-loop containing nucleoside triphosphate hydrolases"/>
    <property type="match status" value="1"/>
</dbReference>
<comment type="caution">
    <text evidence="15">The sequence shown here is derived from an EMBL/GenBank/DDBJ whole genome shotgun (WGS) entry which is preliminary data.</text>
</comment>
<name>A0A151AV27_9FIRM</name>
<evidence type="ECO:0000256" key="10">
    <source>
        <dbReference type="ARBA" id="ARBA00048988"/>
    </source>
</evidence>
<dbReference type="InterPro" id="IPR013986">
    <property type="entry name" value="DExx_box_DNA_helicase_dom_sf"/>
</dbReference>
<proteinExistence type="inferred from homology"/>
<dbReference type="GO" id="GO:0000725">
    <property type="term" value="P:recombinational repair"/>
    <property type="evidence" value="ECO:0007669"/>
    <property type="project" value="TreeGrafter"/>
</dbReference>
<dbReference type="SUPFAM" id="SSF89550">
    <property type="entry name" value="PHP domain-like"/>
    <property type="match status" value="1"/>
</dbReference>
<evidence type="ECO:0000313" key="16">
    <source>
        <dbReference type="Proteomes" id="UP000075670"/>
    </source>
</evidence>
<evidence type="ECO:0000256" key="8">
    <source>
        <dbReference type="ARBA" id="ARBA00034617"/>
    </source>
</evidence>
<dbReference type="CDD" id="cd19067">
    <property type="entry name" value="PfuEndoQ-like"/>
    <property type="match status" value="1"/>
</dbReference>
<dbReference type="InterPro" id="IPR014017">
    <property type="entry name" value="DNA_helicase_UvrD-like_C"/>
</dbReference>
<dbReference type="RefSeq" id="WP_062284912.1">
    <property type="nucleotide sequence ID" value="NZ_LTBC01000010.1"/>
</dbReference>
<evidence type="ECO:0000256" key="9">
    <source>
        <dbReference type="ARBA" id="ARBA00034808"/>
    </source>
</evidence>
<dbReference type="PROSITE" id="PS51217">
    <property type="entry name" value="UVRD_HELICASE_CTER"/>
    <property type="match status" value="1"/>
</dbReference>
<dbReference type="Gene3D" id="1.10.10.160">
    <property type="match status" value="1"/>
</dbReference>
<evidence type="ECO:0000256" key="12">
    <source>
        <dbReference type="SAM" id="MobiDB-lite"/>
    </source>
</evidence>
<dbReference type="InterPro" id="IPR027417">
    <property type="entry name" value="P-loop_NTPase"/>
</dbReference>
<dbReference type="Pfam" id="PF00580">
    <property type="entry name" value="UvrD-helicase"/>
    <property type="match status" value="1"/>
</dbReference>
<sequence length="1207" mass="132063">MPFIADLHIHSCYSRATSKDASPENFYRWALYKGVTLVGSGDFTHPAWREELKNKLEPAEEGLYRLKEELCRAVEEDTGPAGRPVVRFIISGEISTIYKKGGRTRKVHHLILLPDLEAAEALSRRLEGIGNLHSDGRPILGLDSRQLLEMTLESCPEAIFIPAHIWTPHFSLFGANSGFDSIEECFEDLADYIYAVETGLSSDPPMNWRLSALDRLTLVSNSDAHSPRHLAREANIFNTELSYPAIRRALQEREAAGFLGTLEFFPEEGKYHYDGHRACNICWPPARTRAAGGMCPVCGRKVTVGVLHRVEELADREEGFRPEGARSYESLVPLPEVLASALGTGTASKKVTALYFNLLHRLGPELVVLREAPLEAIARVAGTPVAEAIRRMRAGEVERQPGFDGEYGRILLLRPEEREYCAGQASLFMEAGEIAATAATSTCQASTAGKKTKPGKAVKENAAAKGSYAAAQARRRAAPEELAVPAGGGVTPSIAEDPSQPAGPAGGEPVPVKAVTGPGVPLVGLNEEQRLAVTAVEGPVIVLAGPGTGKTSTLVHRLAYLIGMRGISPAQITAVTFTNKAATEIRQRVVELLGEAGGIEDLTIGTFHSICLDLLRCRPGQDRAMAPAFTGREQPTVLDESDARSILAEILQESGRGGSRQAPKLQRQISLLKSRGLLPSSPGVPEDLRPVYSAYQERLAEYGVMDYDDLLLLAVELLDGWMAAGEDTPEVKRLLARFTHLLVDEFQDVNPVQYRLIRLWSGDGGNLFVIGDPDQAIYGFRGASNRFFRQLQEDFPAARVFRLTRNYRSTPTILRAAAAVIAHNPHPGLKLPGDKVLVAAKEEGPPILHLEVPGEMAEGIAIVREIGRLVGGTTMLQAHGQGGMAPVEVPRGMAGEALGFADIAVLARTGRQLETLEECFLKEGIPYRLVGRESFLEDRPVREALAFCWCLVNPEDDFHIYRCLGAGPFGQDKRDIALVRETARQMHCPAWQAIERLTAGEASPGAAARKGLLAFRNAVETWRTIMRQEPPERLLARWLEEHNLQGVASMNRLMRVAARFNDLSAFLRGVVLAGEADYERWGNNVTTPEAVSLMTLHAAKGLEFPVVFIAGVEDGMLPLKEREASTLADSDLAEERRLFYVGLTRARDILILVSSRSRTIAGRKVPSRPSPFLLEIPPECLEKKVWTGKAQGKQDDDEGKYKQLSLF</sequence>
<comment type="catalytic activity">
    <reaction evidence="10">
        <text>ATP + H2O = ADP + phosphate + H(+)</text>
        <dbReference type="Rhea" id="RHEA:13065"/>
        <dbReference type="ChEBI" id="CHEBI:15377"/>
        <dbReference type="ChEBI" id="CHEBI:15378"/>
        <dbReference type="ChEBI" id="CHEBI:30616"/>
        <dbReference type="ChEBI" id="CHEBI:43474"/>
        <dbReference type="ChEBI" id="CHEBI:456216"/>
        <dbReference type="EC" id="5.6.2.4"/>
    </reaction>
</comment>
<keyword evidence="16" id="KW-1185">Reference proteome</keyword>
<keyword evidence="4 11" id="KW-0347">Helicase</keyword>
<protein>
    <recommendedName>
        <fullName evidence="9">DNA 3'-5' helicase</fullName>
        <ecNumber evidence="9">5.6.2.4</ecNumber>
    </recommendedName>
</protein>
<dbReference type="Pfam" id="PF13361">
    <property type="entry name" value="UvrD_C"/>
    <property type="match status" value="2"/>
</dbReference>
<gene>
    <name evidence="15" type="primary">uvrD</name>
    <name evidence="15" type="ORF">MOMUL_22440</name>
</gene>
<dbReference type="InterPro" id="IPR016195">
    <property type="entry name" value="Pol/histidinol_Pase-like"/>
</dbReference>
<dbReference type="AlphaFoldDB" id="A0A151AV27"/>
<dbReference type="Gene3D" id="1.10.486.10">
    <property type="entry name" value="PCRA, domain 4"/>
    <property type="match status" value="1"/>
</dbReference>
<dbReference type="PATRIC" id="fig|1122241.3.peg.2388"/>